<organism evidence="2 3">
    <name type="scientific">Hydromonas duriensis</name>
    <dbReference type="NCBI Taxonomy" id="1527608"/>
    <lineage>
        <taxon>Bacteria</taxon>
        <taxon>Pseudomonadati</taxon>
        <taxon>Pseudomonadota</taxon>
        <taxon>Betaproteobacteria</taxon>
        <taxon>Burkholderiales</taxon>
        <taxon>Burkholderiaceae</taxon>
        <taxon>Hydromonas</taxon>
    </lineage>
</organism>
<dbReference type="EMBL" id="SNZE01000060">
    <property type="protein sequence ID" value="TDR26992.1"/>
    <property type="molecule type" value="Genomic_DNA"/>
</dbReference>
<dbReference type="Proteomes" id="UP000294480">
    <property type="component" value="Unassembled WGS sequence"/>
</dbReference>
<evidence type="ECO:0000259" key="1">
    <source>
        <dbReference type="PROSITE" id="PS51782"/>
    </source>
</evidence>
<dbReference type="AlphaFoldDB" id="A0A4R6Y511"/>
<dbReference type="SMART" id="SM00257">
    <property type="entry name" value="LysM"/>
    <property type="match status" value="1"/>
</dbReference>
<dbReference type="InterPro" id="IPR036779">
    <property type="entry name" value="LysM_dom_sf"/>
</dbReference>
<feature type="non-terminal residue" evidence="2">
    <location>
        <position position="1"/>
    </location>
</feature>
<dbReference type="PROSITE" id="PS51782">
    <property type="entry name" value="LYSM"/>
    <property type="match status" value="1"/>
</dbReference>
<gene>
    <name evidence="2" type="ORF">DFR44_1601</name>
</gene>
<evidence type="ECO:0000313" key="3">
    <source>
        <dbReference type="Proteomes" id="UP000294480"/>
    </source>
</evidence>
<feature type="domain" description="LysM" evidence="1">
    <location>
        <begin position="272"/>
        <end position="322"/>
    </location>
</feature>
<accession>A0A4R6Y511</accession>
<proteinExistence type="predicted"/>
<evidence type="ECO:0000313" key="2">
    <source>
        <dbReference type="EMBL" id="TDR26992.1"/>
    </source>
</evidence>
<dbReference type="Pfam" id="PF01476">
    <property type="entry name" value="LysM"/>
    <property type="match status" value="1"/>
</dbReference>
<keyword evidence="3" id="KW-1185">Reference proteome</keyword>
<dbReference type="Pfam" id="PF10106">
    <property type="entry name" value="DUF2345"/>
    <property type="match status" value="1"/>
</dbReference>
<sequence>QTLGMKLFAAKGKVEIQAQSDNIEIIADKVMKLISAKESIEIAAKKEVLITSGGSYIRINAGGIEHGTLGFWKAHAGSHNLPGEKGLDYASPKMPKPAFSNRLDLYDILAGRDFSQIKYTAILDDKTVSSGTFDEHGRTARIFSNKQQNAKLLVSTGDNWAYSVKTEATLTNSIQFELKDFMGDPIKDLRYEFRTNGSVVKAGQFNGDKVNVTTSGTGVLELWVEKFPTQTLGLALNMTDIAGISEVSLISPKKVYKFELLPDGEKGDYWRGTYEVQDGETFASIAEKYGTTPISLLAMNSDIDDYSKPVYPALTKGQVIQVPPQSNRKS</sequence>
<comment type="caution">
    <text evidence="2">The sequence shown here is derived from an EMBL/GenBank/DDBJ whole genome shotgun (WGS) entry which is preliminary data.</text>
</comment>
<dbReference type="InterPro" id="IPR018769">
    <property type="entry name" value="VgrG2_DUF2345"/>
</dbReference>
<protein>
    <submittedName>
        <fullName evidence="2">LysM domain-containing protein</fullName>
    </submittedName>
</protein>
<dbReference type="RefSeq" id="WP_133621651.1">
    <property type="nucleotide sequence ID" value="NZ_SNZE01000060.1"/>
</dbReference>
<dbReference type="Gene3D" id="3.10.350.10">
    <property type="entry name" value="LysM domain"/>
    <property type="match status" value="1"/>
</dbReference>
<dbReference type="SUPFAM" id="SSF54106">
    <property type="entry name" value="LysM domain"/>
    <property type="match status" value="1"/>
</dbReference>
<dbReference type="InterPro" id="IPR018392">
    <property type="entry name" value="LysM"/>
</dbReference>
<reference evidence="2 3" key="1">
    <citation type="submission" date="2019-03" db="EMBL/GenBank/DDBJ databases">
        <title>Genomic Encyclopedia of Type Strains, Phase IV (KMG-IV): sequencing the most valuable type-strain genomes for metagenomic binning, comparative biology and taxonomic classification.</title>
        <authorList>
            <person name="Goeker M."/>
        </authorList>
    </citation>
    <scope>NUCLEOTIDE SEQUENCE [LARGE SCALE GENOMIC DNA]</scope>
    <source>
        <strain evidence="2 3">DSM 102852</strain>
    </source>
</reference>
<dbReference type="OrthoDB" id="8590234at2"/>
<name>A0A4R6Y511_9BURK</name>
<dbReference type="CDD" id="cd00118">
    <property type="entry name" value="LysM"/>
    <property type="match status" value="1"/>
</dbReference>